<dbReference type="SUPFAM" id="SSF54285">
    <property type="entry name" value="MoaD/ThiS"/>
    <property type="match status" value="1"/>
</dbReference>
<dbReference type="InterPro" id="IPR012675">
    <property type="entry name" value="Beta-grasp_dom_sf"/>
</dbReference>
<dbReference type="EMBL" id="LAZR01001527">
    <property type="protein sequence ID" value="KKN43203.1"/>
    <property type="molecule type" value="Genomic_DNA"/>
</dbReference>
<dbReference type="PANTHER" id="PTHR34472:SF1">
    <property type="entry name" value="SULFUR CARRIER PROTEIN THIS"/>
    <property type="match status" value="1"/>
</dbReference>
<dbReference type="InterPro" id="IPR003749">
    <property type="entry name" value="ThiS/MoaD-like"/>
</dbReference>
<dbReference type="NCBIfam" id="TIGR01683">
    <property type="entry name" value="thiS"/>
    <property type="match status" value="1"/>
</dbReference>
<accession>A0A0F9TP65</accession>
<dbReference type="InterPro" id="IPR010035">
    <property type="entry name" value="Thi_S"/>
</dbReference>
<dbReference type="InterPro" id="IPR016155">
    <property type="entry name" value="Mopterin_synth/thiamin_S_b"/>
</dbReference>
<protein>
    <recommendedName>
        <fullName evidence="2">Thiamine biosynthesis protein ThiS</fullName>
    </recommendedName>
</protein>
<gene>
    <name evidence="1" type="ORF">LCGC14_0705460</name>
</gene>
<sequence length="64" mass="6744">MNITINGELLNVNSKALVEVLQSFGAAAPFAVAVNSEFIPQSQHSNYVLNEGDSVELLSPIQGG</sequence>
<dbReference type="Pfam" id="PF02597">
    <property type="entry name" value="ThiS"/>
    <property type="match status" value="1"/>
</dbReference>
<comment type="caution">
    <text evidence="1">The sequence shown here is derived from an EMBL/GenBank/DDBJ whole genome shotgun (WGS) entry which is preliminary data.</text>
</comment>
<name>A0A0F9TP65_9ZZZZ</name>
<evidence type="ECO:0000313" key="1">
    <source>
        <dbReference type="EMBL" id="KKN43203.1"/>
    </source>
</evidence>
<dbReference type="CDD" id="cd00565">
    <property type="entry name" value="Ubl_ThiS"/>
    <property type="match status" value="1"/>
</dbReference>
<evidence type="ECO:0008006" key="2">
    <source>
        <dbReference type="Google" id="ProtNLM"/>
    </source>
</evidence>
<proteinExistence type="predicted"/>
<dbReference type="AlphaFoldDB" id="A0A0F9TP65"/>
<reference evidence="1" key="1">
    <citation type="journal article" date="2015" name="Nature">
        <title>Complex archaea that bridge the gap between prokaryotes and eukaryotes.</title>
        <authorList>
            <person name="Spang A."/>
            <person name="Saw J.H."/>
            <person name="Jorgensen S.L."/>
            <person name="Zaremba-Niedzwiedzka K."/>
            <person name="Martijn J."/>
            <person name="Lind A.E."/>
            <person name="van Eijk R."/>
            <person name="Schleper C."/>
            <person name="Guy L."/>
            <person name="Ettema T.J."/>
        </authorList>
    </citation>
    <scope>NUCLEOTIDE SEQUENCE</scope>
</reference>
<dbReference type="PANTHER" id="PTHR34472">
    <property type="entry name" value="SULFUR CARRIER PROTEIN THIS"/>
    <property type="match status" value="1"/>
</dbReference>
<organism evidence="1">
    <name type="scientific">marine sediment metagenome</name>
    <dbReference type="NCBI Taxonomy" id="412755"/>
    <lineage>
        <taxon>unclassified sequences</taxon>
        <taxon>metagenomes</taxon>
        <taxon>ecological metagenomes</taxon>
    </lineage>
</organism>
<dbReference type="Gene3D" id="3.10.20.30">
    <property type="match status" value="1"/>
</dbReference>